<keyword evidence="2" id="KW-1185">Reference proteome</keyword>
<gene>
    <name evidence="1" type="ORF">LY89DRAFT_252661</name>
</gene>
<reference evidence="1 2" key="1">
    <citation type="submission" date="2015-10" db="EMBL/GenBank/DDBJ databases">
        <title>Full genome of DAOMC 229536 Phialocephala scopiformis, a fungal endophyte of spruce producing the potent anti-insectan compound rugulosin.</title>
        <authorList>
            <consortium name="DOE Joint Genome Institute"/>
            <person name="Walker A.K."/>
            <person name="Frasz S.L."/>
            <person name="Seifert K.A."/>
            <person name="Miller J.D."/>
            <person name="Mondo S.J."/>
            <person name="Labutti K."/>
            <person name="Lipzen A."/>
            <person name="Dockter R."/>
            <person name="Kennedy M."/>
            <person name="Grigoriev I.V."/>
            <person name="Spatafora J.W."/>
        </authorList>
    </citation>
    <scope>NUCLEOTIDE SEQUENCE [LARGE SCALE GENOMIC DNA]</scope>
    <source>
        <strain evidence="1 2">CBS 120377</strain>
    </source>
</reference>
<organism evidence="1 2">
    <name type="scientific">Mollisia scopiformis</name>
    <name type="common">Conifer needle endophyte fungus</name>
    <name type="synonym">Phialocephala scopiformis</name>
    <dbReference type="NCBI Taxonomy" id="149040"/>
    <lineage>
        <taxon>Eukaryota</taxon>
        <taxon>Fungi</taxon>
        <taxon>Dikarya</taxon>
        <taxon>Ascomycota</taxon>
        <taxon>Pezizomycotina</taxon>
        <taxon>Leotiomycetes</taxon>
        <taxon>Helotiales</taxon>
        <taxon>Mollisiaceae</taxon>
        <taxon>Mollisia</taxon>
    </lineage>
</organism>
<dbReference type="InParanoid" id="A0A194WSN1"/>
<evidence type="ECO:0000313" key="2">
    <source>
        <dbReference type="Proteomes" id="UP000070700"/>
    </source>
</evidence>
<protein>
    <submittedName>
        <fullName evidence="1">Uncharacterized protein</fullName>
    </submittedName>
</protein>
<dbReference type="AlphaFoldDB" id="A0A194WSN1"/>
<dbReference type="GeneID" id="28815939"/>
<accession>A0A194WSN1</accession>
<dbReference type="KEGG" id="psco:LY89DRAFT_252661"/>
<dbReference type="RefSeq" id="XP_018065306.1">
    <property type="nucleotide sequence ID" value="XM_018206213.1"/>
</dbReference>
<evidence type="ECO:0000313" key="1">
    <source>
        <dbReference type="EMBL" id="KUJ10951.1"/>
    </source>
</evidence>
<proteinExistence type="predicted"/>
<sequence length="286" mass="32065">MLFSNSRLRLFLGILASYGMTIASVLHLPRNEPFLAAVSSTSLQSPAPGSAQCMNPPDLSVPDEVHAAADNFFKNWVETLWKDPYRLAKYKASEKPLMSFFGEENWGTEAKSMYCKLNEDCGDLPSCSTIKQFQLGIRGNRTDEEIERHSEMLFLLRLKYQVFHVLLKRNYDAMDSARTHIALVADSLALDFTRQPDMVQDAHCEMSKLETSMFFQAVFAGIDLLNETEKGTATLVMAGAPEAAPIVKGVQAVAEIAMDAVKSRIQMAQYATNLVNAMNEYHEWEF</sequence>
<dbReference type="EMBL" id="KQ947428">
    <property type="protein sequence ID" value="KUJ10951.1"/>
    <property type="molecule type" value="Genomic_DNA"/>
</dbReference>
<dbReference type="Proteomes" id="UP000070700">
    <property type="component" value="Unassembled WGS sequence"/>
</dbReference>
<name>A0A194WSN1_MOLSC</name>